<name>A0A813JLJ9_POLGL</name>
<evidence type="ECO:0000256" key="1">
    <source>
        <dbReference type="SAM" id="MobiDB-lite"/>
    </source>
</evidence>
<feature type="compositionally biased region" description="Basic residues" evidence="1">
    <location>
        <begin position="55"/>
        <end position="65"/>
    </location>
</feature>
<feature type="region of interest" description="Disordered" evidence="1">
    <location>
        <begin position="1"/>
        <end position="103"/>
    </location>
</feature>
<feature type="compositionally biased region" description="Basic and acidic residues" evidence="1">
    <location>
        <begin position="13"/>
        <end position="26"/>
    </location>
</feature>
<comment type="caution">
    <text evidence="2">The sequence shown here is derived from an EMBL/GenBank/DDBJ whole genome shotgun (WGS) entry which is preliminary data.</text>
</comment>
<protein>
    <submittedName>
        <fullName evidence="2">Uncharacterized protein</fullName>
    </submittedName>
</protein>
<reference evidence="2" key="1">
    <citation type="submission" date="2021-02" db="EMBL/GenBank/DDBJ databases">
        <authorList>
            <person name="Dougan E. K."/>
            <person name="Rhodes N."/>
            <person name="Thang M."/>
            <person name="Chan C."/>
        </authorList>
    </citation>
    <scope>NUCLEOTIDE SEQUENCE</scope>
</reference>
<gene>
    <name evidence="2" type="ORF">PGLA2088_LOCUS23981</name>
</gene>
<evidence type="ECO:0000313" key="2">
    <source>
        <dbReference type="EMBL" id="CAE8684509.1"/>
    </source>
</evidence>
<dbReference type="EMBL" id="CAJNNW010026328">
    <property type="protein sequence ID" value="CAE8684509.1"/>
    <property type="molecule type" value="Genomic_DNA"/>
</dbReference>
<feature type="compositionally biased region" description="Polar residues" evidence="1">
    <location>
        <begin position="72"/>
        <end position="103"/>
    </location>
</feature>
<accession>A0A813JLJ9</accession>
<proteinExistence type="predicted"/>
<evidence type="ECO:0000313" key="3">
    <source>
        <dbReference type="Proteomes" id="UP000626109"/>
    </source>
</evidence>
<dbReference type="Proteomes" id="UP000626109">
    <property type="component" value="Unassembled WGS sequence"/>
</dbReference>
<dbReference type="AlphaFoldDB" id="A0A813JLJ9"/>
<sequence>MQAMSSHVWRSTKLHEIEGVRRHSDSRLMLNDQQQQTPGLEVDDVRQQPTEPHQQQRRKKQHKNKNTTQRQDQQVNGSNRFFSTLSCRGNNNNNKMQKQVSKY</sequence>
<organism evidence="2 3">
    <name type="scientific">Polarella glacialis</name>
    <name type="common">Dinoflagellate</name>
    <dbReference type="NCBI Taxonomy" id="89957"/>
    <lineage>
        <taxon>Eukaryota</taxon>
        <taxon>Sar</taxon>
        <taxon>Alveolata</taxon>
        <taxon>Dinophyceae</taxon>
        <taxon>Suessiales</taxon>
        <taxon>Suessiaceae</taxon>
        <taxon>Polarella</taxon>
    </lineage>
</organism>